<proteinExistence type="predicted"/>
<organism evidence="8 9">
    <name type="scientific">Acorus gramineus</name>
    <name type="common">Dwarf sweet flag</name>
    <dbReference type="NCBI Taxonomy" id="55184"/>
    <lineage>
        <taxon>Eukaryota</taxon>
        <taxon>Viridiplantae</taxon>
        <taxon>Streptophyta</taxon>
        <taxon>Embryophyta</taxon>
        <taxon>Tracheophyta</taxon>
        <taxon>Spermatophyta</taxon>
        <taxon>Magnoliopsida</taxon>
        <taxon>Liliopsida</taxon>
        <taxon>Acoraceae</taxon>
        <taxon>Acorus</taxon>
    </lineage>
</organism>
<reference evidence="8" key="1">
    <citation type="journal article" date="2023" name="Nat. Commun.">
        <title>Diploid and tetraploid genomes of Acorus and the evolution of monocots.</title>
        <authorList>
            <person name="Ma L."/>
            <person name="Liu K.W."/>
            <person name="Li Z."/>
            <person name="Hsiao Y.Y."/>
            <person name="Qi Y."/>
            <person name="Fu T."/>
            <person name="Tang G.D."/>
            <person name="Zhang D."/>
            <person name="Sun W.H."/>
            <person name="Liu D.K."/>
            <person name="Li Y."/>
            <person name="Chen G.Z."/>
            <person name="Liu X.D."/>
            <person name="Liao X.Y."/>
            <person name="Jiang Y.T."/>
            <person name="Yu X."/>
            <person name="Hao Y."/>
            <person name="Huang J."/>
            <person name="Zhao X.W."/>
            <person name="Ke S."/>
            <person name="Chen Y.Y."/>
            <person name="Wu W.L."/>
            <person name="Hsu J.L."/>
            <person name="Lin Y.F."/>
            <person name="Huang M.D."/>
            <person name="Li C.Y."/>
            <person name="Huang L."/>
            <person name="Wang Z.W."/>
            <person name="Zhao X."/>
            <person name="Zhong W.Y."/>
            <person name="Peng D.H."/>
            <person name="Ahmad S."/>
            <person name="Lan S."/>
            <person name="Zhang J.S."/>
            <person name="Tsai W.C."/>
            <person name="Van de Peer Y."/>
            <person name="Liu Z.J."/>
        </authorList>
    </citation>
    <scope>NUCLEOTIDE SEQUENCE</scope>
    <source>
        <strain evidence="8">SCP</strain>
    </source>
</reference>
<sequence length="57" mass="6138">MALPATMKVMGLIPGILMIVFMAFLTESSIEMLLRFSRAGKTVSYGGVMGDAFGKIH</sequence>
<keyword evidence="5 6" id="KW-0472">Membrane</keyword>
<evidence type="ECO:0000256" key="4">
    <source>
        <dbReference type="ARBA" id="ARBA00022989"/>
    </source>
</evidence>
<dbReference type="EMBL" id="JAUJYN010000004">
    <property type="protein sequence ID" value="KAK1274529.1"/>
    <property type="molecule type" value="Genomic_DNA"/>
</dbReference>
<evidence type="ECO:0000313" key="9">
    <source>
        <dbReference type="Proteomes" id="UP001179952"/>
    </source>
</evidence>
<accession>A0AAV9BCP5</accession>
<keyword evidence="9" id="KW-1185">Reference proteome</keyword>
<dbReference type="Proteomes" id="UP001179952">
    <property type="component" value="Unassembled WGS sequence"/>
</dbReference>
<evidence type="ECO:0000313" key="8">
    <source>
        <dbReference type="EMBL" id="KAK1274529.1"/>
    </source>
</evidence>
<keyword evidence="3" id="KW-0029">Amino-acid transport</keyword>
<protein>
    <recommendedName>
        <fullName evidence="7">Amino acid transporter transmembrane domain-containing protein</fullName>
    </recommendedName>
</protein>
<evidence type="ECO:0000256" key="3">
    <source>
        <dbReference type="ARBA" id="ARBA00022970"/>
    </source>
</evidence>
<feature type="domain" description="Amino acid transporter transmembrane" evidence="7">
    <location>
        <begin position="2"/>
        <end position="55"/>
    </location>
</feature>
<dbReference type="GO" id="GO:0016020">
    <property type="term" value="C:membrane"/>
    <property type="evidence" value="ECO:0007669"/>
    <property type="project" value="UniProtKB-SubCell"/>
</dbReference>
<evidence type="ECO:0000256" key="2">
    <source>
        <dbReference type="ARBA" id="ARBA00022692"/>
    </source>
</evidence>
<dbReference type="InterPro" id="IPR013057">
    <property type="entry name" value="AA_transpt_TM"/>
</dbReference>
<gene>
    <name evidence="8" type="ORF">QJS04_geneDACA007781</name>
</gene>
<keyword evidence="2 6" id="KW-0812">Transmembrane</keyword>
<dbReference type="AlphaFoldDB" id="A0AAV9BCP5"/>
<dbReference type="GO" id="GO:0006865">
    <property type="term" value="P:amino acid transport"/>
    <property type="evidence" value="ECO:0007669"/>
    <property type="project" value="UniProtKB-KW"/>
</dbReference>
<comment type="caution">
    <text evidence="8">The sequence shown here is derived from an EMBL/GenBank/DDBJ whole genome shotgun (WGS) entry which is preliminary data.</text>
</comment>
<dbReference type="Pfam" id="PF01490">
    <property type="entry name" value="Aa_trans"/>
    <property type="match status" value="1"/>
</dbReference>
<keyword evidence="3" id="KW-0813">Transport</keyword>
<evidence type="ECO:0000256" key="5">
    <source>
        <dbReference type="ARBA" id="ARBA00023136"/>
    </source>
</evidence>
<evidence type="ECO:0000259" key="7">
    <source>
        <dbReference type="Pfam" id="PF01490"/>
    </source>
</evidence>
<evidence type="ECO:0000256" key="1">
    <source>
        <dbReference type="ARBA" id="ARBA00004370"/>
    </source>
</evidence>
<reference evidence="8" key="2">
    <citation type="submission" date="2023-06" db="EMBL/GenBank/DDBJ databases">
        <authorList>
            <person name="Ma L."/>
            <person name="Liu K.-W."/>
            <person name="Li Z."/>
            <person name="Hsiao Y.-Y."/>
            <person name="Qi Y."/>
            <person name="Fu T."/>
            <person name="Tang G."/>
            <person name="Zhang D."/>
            <person name="Sun W.-H."/>
            <person name="Liu D.-K."/>
            <person name="Li Y."/>
            <person name="Chen G.-Z."/>
            <person name="Liu X.-D."/>
            <person name="Liao X.-Y."/>
            <person name="Jiang Y.-T."/>
            <person name="Yu X."/>
            <person name="Hao Y."/>
            <person name="Huang J."/>
            <person name="Zhao X.-W."/>
            <person name="Ke S."/>
            <person name="Chen Y.-Y."/>
            <person name="Wu W.-L."/>
            <person name="Hsu J.-L."/>
            <person name="Lin Y.-F."/>
            <person name="Huang M.-D."/>
            <person name="Li C.-Y."/>
            <person name="Huang L."/>
            <person name="Wang Z.-W."/>
            <person name="Zhao X."/>
            <person name="Zhong W.-Y."/>
            <person name="Peng D.-H."/>
            <person name="Ahmad S."/>
            <person name="Lan S."/>
            <person name="Zhang J.-S."/>
            <person name="Tsai W.-C."/>
            <person name="Van De Peer Y."/>
            <person name="Liu Z.-J."/>
        </authorList>
    </citation>
    <scope>NUCLEOTIDE SEQUENCE</scope>
    <source>
        <strain evidence="8">SCP</strain>
        <tissue evidence="8">Leaves</tissue>
    </source>
</reference>
<name>A0AAV9BCP5_ACOGR</name>
<keyword evidence="4 6" id="KW-1133">Transmembrane helix</keyword>
<comment type="subcellular location">
    <subcellularLocation>
        <location evidence="1">Membrane</location>
    </subcellularLocation>
</comment>
<feature type="transmembrane region" description="Helical" evidence="6">
    <location>
        <begin position="12"/>
        <end position="34"/>
    </location>
</feature>
<evidence type="ECO:0000256" key="6">
    <source>
        <dbReference type="SAM" id="Phobius"/>
    </source>
</evidence>